<evidence type="ECO:0000313" key="2">
    <source>
        <dbReference type="Proteomes" id="UP000830671"/>
    </source>
</evidence>
<dbReference type="EMBL" id="CP019477">
    <property type="protein sequence ID" value="UQC84502.1"/>
    <property type="molecule type" value="Genomic_DNA"/>
</dbReference>
<dbReference type="GeneID" id="73343985"/>
<protein>
    <submittedName>
        <fullName evidence="1">Uncharacterized protein</fullName>
    </submittedName>
</protein>
<dbReference type="RefSeq" id="XP_049146119.1">
    <property type="nucleotide sequence ID" value="XM_049288975.1"/>
</dbReference>
<proteinExistence type="predicted"/>
<organism evidence="1 2">
    <name type="scientific">Colletotrichum lupini</name>
    <dbReference type="NCBI Taxonomy" id="145971"/>
    <lineage>
        <taxon>Eukaryota</taxon>
        <taxon>Fungi</taxon>
        <taxon>Dikarya</taxon>
        <taxon>Ascomycota</taxon>
        <taxon>Pezizomycotina</taxon>
        <taxon>Sordariomycetes</taxon>
        <taxon>Hypocreomycetidae</taxon>
        <taxon>Glomerellales</taxon>
        <taxon>Glomerellaceae</taxon>
        <taxon>Colletotrichum</taxon>
        <taxon>Colletotrichum acutatum species complex</taxon>
    </lineage>
</organism>
<dbReference type="KEGG" id="clup:CLUP02_09999"/>
<evidence type="ECO:0000313" key="1">
    <source>
        <dbReference type="EMBL" id="UQC84502.1"/>
    </source>
</evidence>
<accession>A0A9Q8WIY2</accession>
<gene>
    <name evidence="1" type="ORF">CLUP02_09999</name>
</gene>
<keyword evidence="2" id="KW-1185">Reference proteome</keyword>
<name>A0A9Q8WIY2_9PEZI</name>
<sequence>MDNTAVFCTSRGTTSTRSAAPMQQHHQLLPVLTFSSAVLSKKLRLQCADLEAPITLLQRRKPYLCDSGSCHDPRLALQALRTTPRTPKQCVPARWESATPESSEALLLGHAFC</sequence>
<dbReference type="AlphaFoldDB" id="A0A9Q8WIY2"/>
<reference evidence="1" key="1">
    <citation type="journal article" date="2021" name="Mol. Plant Microbe Interact.">
        <title>Complete Genome Sequence of the Plant-Pathogenic Fungus Colletotrichum lupini.</title>
        <authorList>
            <person name="Baroncelli R."/>
            <person name="Pensec F."/>
            <person name="Da Lio D."/>
            <person name="Boufleur T."/>
            <person name="Vicente I."/>
            <person name="Sarrocco S."/>
            <person name="Picot A."/>
            <person name="Baraldi E."/>
            <person name="Sukno S."/>
            <person name="Thon M."/>
            <person name="Le Floch G."/>
        </authorList>
    </citation>
    <scope>NUCLEOTIDE SEQUENCE</scope>
    <source>
        <strain evidence="1">IMI 504893</strain>
    </source>
</reference>
<dbReference type="Proteomes" id="UP000830671">
    <property type="component" value="Chromosome 5"/>
</dbReference>